<keyword evidence="2" id="KW-1185">Reference proteome</keyword>
<dbReference type="InterPro" id="IPR041492">
    <property type="entry name" value="HAD_2"/>
</dbReference>
<dbReference type="InterPro" id="IPR006439">
    <property type="entry name" value="HAD-SF_hydro_IA"/>
</dbReference>
<dbReference type="Pfam" id="PF13419">
    <property type="entry name" value="HAD_2"/>
    <property type="match status" value="1"/>
</dbReference>
<evidence type="ECO:0000313" key="1">
    <source>
        <dbReference type="EMBL" id="MFL0252154.1"/>
    </source>
</evidence>
<dbReference type="RefSeq" id="WP_406788803.1">
    <property type="nucleotide sequence ID" value="NZ_JBJIAA010000015.1"/>
</dbReference>
<dbReference type="CDD" id="cd07505">
    <property type="entry name" value="HAD_BPGM-like"/>
    <property type="match status" value="1"/>
</dbReference>
<protein>
    <submittedName>
        <fullName evidence="1">HAD family hydrolase</fullName>
    </submittedName>
</protein>
<dbReference type="Proteomes" id="UP001623592">
    <property type="component" value="Unassembled WGS sequence"/>
</dbReference>
<keyword evidence="1" id="KW-0378">Hydrolase</keyword>
<gene>
    <name evidence="1" type="ORF">ACJDT4_17205</name>
</gene>
<organism evidence="1 2">
    <name type="scientific">Clostridium neuense</name>
    <dbReference type="NCBI Taxonomy" id="1728934"/>
    <lineage>
        <taxon>Bacteria</taxon>
        <taxon>Bacillati</taxon>
        <taxon>Bacillota</taxon>
        <taxon>Clostridia</taxon>
        <taxon>Eubacteriales</taxon>
        <taxon>Clostridiaceae</taxon>
        <taxon>Clostridium</taxon>
    </lineage>
</organism>
<dbReference type="InterPro" id="IPR023214">
    <property type="entry name" value="HAD_sf"/>
</dbReference>
<dbReference type="Gene3D" id="1.10.150.240">
    <property type="entry name" value="Putative phosphatase, domain 2"/>
    <property type="match status" value="1"/>
</dbReference>
<proteinExistence type="predicted"/>
<accession>A0ABW8TI12</accession>
<dbReference type="SFLD" id="SFLDG01129">
    <property type="entry name" value="C1.5:_HAD__Beta-PGM__Phosphata"/>
    <property type="match status" value="1"/>
</dbReference>
<sequence>MSDKIKAAIFDMDGTLIDSMWVWEKIDIEYLKKFDIEIPNDLRGDIEHLNFSETAKYFKNRFNISDSIDDIMNDWNQMAYKHYLNDVKLKTGVKEYLQFLKSQKIKIGLATSNCTLLTETVLKRLGIYDFFDSITITDEVGKCKDFPDIYLLAAKKLGALPSECVVFEDILMALISAKKAGMRVVAVHDKYSTTSVEYLKQKSDKFILSFEELTAQT</sequence>
<dbReference type="GO" id="GO:0016787">
    <property type="term" value="F:hydrolase activity"/>
    <property type="evidence" value="ECO:0007669"/>
    <property type="project" value="UniProtKB-KW"/>
</dbReference>
<comment type="caution">
    <text evidence="1">The sequence shown here is derived from an EMBL/GenBank/DDBJ whole genome shotgun (WGS) entry which is preliminary data.</text>
</comment>
<name>A0ABW8TI12_9CLOT</name>
<dbReference type="PANTHER" id="PTHR18901:SF38">
    <property type="entry name" value="PSEUDOURIDINE-5'-PHOSPHATASE"/>
    <property type="match status" value="1"/>
</dbReference>
<dbReference type="NCBIfam" id="TIGR01509">
    <property type="entry name" value="HAD-SF-IA-v3"/>
    <property type="match status" value="1"/>
</dbReference>
<dbReference type="InterPro" id="IPR036412">
    <property type="entry name" value="HAD-like_sf"/>
</dbReference>
<dbReference type="EMBL" id="JBJIAA010000015">
    <property type="protein sequence ID" value="MFL0252154.1"/>
    <property type="molecule type" value="Genomic_DNA"/>
</dbReference>
<reference evidence="1 2" key="1">
    <citation type="submission" date="2024-11" db="EMBL/GenBank/DDBJ databases">
        <authorList>
            <person name="Heng Y.C."/>
            <person name="Lim A.C.H."/>
            <person name="Lee J.K.Y."/>
            <person name="Kittelmann S."/>
        </authorList>
    </citation>
    <scope>NUCLEOTIDE SEQUENCE [LARGE SCALE GENOMIC DNA]</scope>
    <source>
        <strain evidence="1 2">WILCCON 0114</strain>
    </source>
</reference>
<dbReference type="PANTHER" id="PTHR18901">
    <property type="entry name" value="2-DEOXYGLUCOSE-6-PHOSPHATE PHOSPHATASE 2"/>
    <property type="match status" value="1"/>
</dbReference>
<dbReference type="PRINTS" id="PR00413">
    <property type="entry name" value="HADHALOGNASE"/>
</dbReference>
<dbReference type="SFLD" id="SFLDS00003">
    <property type="entry name" value="Haloacid_Dehalogenase"/>
    <property type="match status" value="1"/>
</dbReference>
<dbReference type="Gene3D" id="3.40.50.1000">
    <property type="entry name" value="HAD superfamily/HAD-like"/>
    <property type="match status" value="1"/>
</dbReference>
<dbReference type="SUPFAM" id="SSF56784">
    <property type="entry name" value="HAD-like"/>
    <property type="match status" value="1"/>
</dbReference>
<evidence type="ECO:0000313" key="2">
    <source>
        <dbReference type="Proteomes" id="UP001623592"/>
    </source>
</evidence>
<dbReference type="InterPro" id="IPR023198">
    <property type="entry name" value="PGP-like_dom2"/>
</dbReference>